<keyword evidence="1" id="KW-1133">Transmembrane helix</keyword>
<feature type="transmembrane region" description="Helical" evidence="1">
    <location>
        <begin position="88"/>
        <end position="119"/>
    </location>
</feature>
<dbReference type="Proteomes" id="UP000635245">
    <property type="component" value="Unassembled WGS sequence"/>
</dbReference>
<dbReference type="Pfam" id="PF07331">
    <property type="entry name" value="TctB"/>
    <property type="match status" value="1"/>
</dbReference>
<dbReference type="AlphaFoldDB" id="A0A934QT83"/>
<keyword evidence="1" id="KW-0472">Membrane</keyword>
<comment type="caution">
    <text evidence="3">The sequence shown here is derived from an EMBL/GenBank/DDBJ whole genome shotgun (WGS) entry which is preliminary data.</text>
</comment>
<gene>
    <name evidence="3" type="ORF">JHE00_26130</name>
</gene>
<feature type="transmembrane region" description="Helical" evidence="1">
    <location>
        <begin position="12"/>
        <end position="27"/>
    </location>
</feature>
<evidence type="ECO:0000259" key="2">
    <source>
        <dbReference type="Pfam" id="PF07331"/>
    </source>
</evidence>
<protein>
    <submittedName>
        <fullName evidence="3">Tripartite tricarboxylate transporter TctB family protein</fullName>
    </submittedName>
</protein>
<dbReference type="InterPro" id="IPR009936">
    <property type="entry name" value="DUF1468"/>
</dbReference>
<accession>A0A934QT83</accession>
<sequence>MNRARPGIRSDLSVVLLLVAFGGLLVWDTLTAPADDMRRGPVGPQTMPLLVAGVLLLCAAVLTVEALRGRRPRESDVDATDWRTWTAVIGAILLCAVVIDVAGWVLAGGLMFYLCVYAFGSRHYVRDLVVAAVLALGSFYLFYSGLGIELPAGILQGVL</sequence>
<keyword evidence="4" id="KW-1185">Reference proteome</keyword>
<dbReference type="EMBL" id="JAENJH010000008">
    <property type="protein sequence ID" value="MBK1787822.1"/>
    <property type="molecule type" value="Genomic_DNA"/>
</dbReference>
<proteinExistence type="predicted"/>
<evidence type="ECO:0000313" key="3">
    <source>
        <dbReference type="EMBL" id="MBK1787822.1"/>
    </source>
</evidence>
<feature type="transmembrane region" description="Helical" evidence="1">
    <location>
        <begin position="125"/>
        <end position="143"/>
    </location>
</feature>
<evidence type="ECO:0000313" key="4">
    <source>
        <dbReference type="Proteomes" id="UP000635245"/>
    </source>
</evidence>
<name>A0A934QT83_9PSEU</name>
<dbReference type="RefSeq" id="WP_200322907.1">
    <property type="nucleotide sequence ID" value="NZ_JAENJH010000008.1"/>
</dbReference>
<feature type="domain" description="DUF1468" evidence="2">
    <location>
        <begin position="14"/>
        <end position="151"/>
    </location>
</feature>
<feature type="transmembrane region" description="Helical" evidence="1">
    <location>
        <begin position="47"/>
        <end position="67"/>
    </location>
</feature>
<reference evidence="3" key="1">
    <citation type="submission" date="2020-12" db="EMBL/GenBank/DDBJ databases">
        <title>Prauserella sp. ASG 168, a novel actinomycete isolated from cave rock.</title>
        <authorList>
            <person name="Suriyachadkun C."/>
        </authorList>
    </citation>
    <scope>NUCLEOTIDE SEQUENCE</scope>
    <source>
        <strain evidence="3">ASG 168</strain>
    </source>
</reference>
<organism evidence="3 4">
    <name type="scientific">Prauserella cavernicola</name>
    <dbReference type="NCBI Taxonomy" id="2800127"/>
    <lineage>
        <taxon>Bacteria</taxon>
        <taxon>Bacillati</taxon>
        <taxon>Actinomycetota</taxon>
        <taxon>Actinomycetes</taxon>
        <taxon>Pseudonocardiales</taxon>
        <taxon>Pseudonocardiaceae</taxon>
        <taxon>Prauserella</taxon>
    </lineage>
</organism>
<keyword evidence="1" id="KW-0812">Transmembrane</keyword>
<evidence type="ECO:0000256" key="1">
    <source>
        <dbReference type="SAM" id="Phobius"/>
    </source>
</evidence>